<comment type="subunit">
    <text evidence="8">Homodimer.</text>
</comment>
<comment type="catalytic activity">
    <reaction evidence="1 8">
        <text>Endonucleolytic cleavage to 5'-phosphomonoester.</text>
        <dbReference type="EC" id="3.1.26.3"/>
    </reaction>
</comment>
<comment type="subcellular location">
    <subcellularLocation>
        <location evidence="8">Cytoplasm</location>
    </subcellularLocation>
</comment>
<dbReference type="SUPFAM" id="SSF69065">
    <property type="entry name" value="RNase III domain-like"/>
    <property type="match status" value="1"/>
</dbReference>
<keyword evidence="3 8" id="KW-0507">mRNA processing</keyword>
<dbReference type="SMART" id="SM00358">
    <property type="entry name" value="DSRM"/>
    <property type="match status" value="1"/>
</dbReference>
<evidence type="ECO:0000256" key="6">
    <source>
        <dbReference type="ARBA" id="ARBA00022801"/>
    </source>
</evidence>
<keyword evidence="8" id="KW-0479">Metal-binding</keyword>
<evidence type="ECO:0000256" key="4">
    <source>
        <dbReference type="ARBA" id="ARBA00022722"/>
    </source>
</evidence>
<dbReference type="EC" id="3.1.26.3" evidence="8"/>
<evidence type="ECO:0000259" key="9">
    <source>
        <dbReference type="PROSITE" id="PS50137"/>
    </source>
</evidence>
<evidence type="ECO:0000256" key="8">
    <source>
        <dbReference type="HAMAP-Rule" id="MF_00104"/>
    </source>
</evidence>
<organism evidence="11 12">
    <name type="scientific">Leptospira licerasiae str. MMD4847</name>
    <dbReference type="NCBI Taxonomy" id="1049971"/>
    <lineage>
        <taxon>Bacteria</taxon>
        <taxon>Pseudomonadati</taxon>
        <taxon>Spirochaetota</taxon>
        <taxon>Spirochaetia</taxon>
        <taxon>Leptospirales</taxon>
        <taxon>Leptospiraceae</taxon>
        <taxon>Leptospira</taxon>
    </lineage>
</organism>
<keyword evidence="5 8" id="KW-0255">Endonuclease</keyword>
<evidence type="ECO:0000256" key="1">
    <source>
        <dbReference type="ARBA" id="ARBA00000109"/>
    </source>
</evidence>
<dbReference type="Gene3D" id="3.30.160.20">
    <property type="match status" value="1"/>
</dbReference>
<keyword evidence="4 8" id="KW-0540">Nuclease</keyword>
<dbReference type="NCBIfam" id="TIGR02191">
    <property type="entry name" value="RNaseIII"/>
    <property type="match status" value="1"/>
</dbReference>
<evidence type="ECO:0000256" key="7">
    <source>
        <dbReference type="ARBA" id="ARBA00022884"/>
    </source>
</evidence>
<feature type="binding site" evidence="8">
    <location>
        <position position="156"/>
    </location>
    <ligand>
        <name>Mg(2+)</name>
        <dbReference type="ChEBI" id="CHEBI:18420"/>
    </ligand>
</feature>
<feature type="binding site" evidence="8">
    <location>
        <position position="85"/>
    </location>
    <ligand>
        <name>Mg(2+)</name>
        <dbReference type="ChEBI" id="CHEBI:18420"/>
    </ligand>
</feature>
<dbReference type="PROSITE" id="PS00517">
    <property type="entry name" value="RNASE_3_1"/>
    <property type="match status" value="1"/>
</dbReference>
<evidence type="ECO:0000256" key="2">
    <source>
        <dbReference type="ARBA" id="ARBA00010183"/>
    </source>
</evidence>
<keyword evidence="6 8" id="KW-0378">Hydrolase</keyword>
<feature type="domain" description="RNase III" evidence="10">
    <location>
        <begin position="44"/>
        <end position="170"/>
    </location>
</feature>
<keyword evidence="8" id="KW-0460">Magnesium</keyword>
<comment type="caution">
    <text evidence="11">The sequence shown here is derived from an EMBL/GenBank/DDBJ whole genome shotgun (WGS) entry which is preliminary data.</text>
</comment>
<comment type="similarity">
    <text evidence="2">Belongs to the ribonuclease III family.</text>
</comment>
<dbReference type="Pfam" id="PF00035">
    <property type="entry name" value="dsrm"/>
    <property type="match status" value="1"/>
</dbReference>
<dbReference type="GO" id="GO:0004525">
    <property type="term" value="F:ribonuclease III activity"/>
    <property type="evidence" value="ECO:0007669"/>
    <property type="project" value="UniProtKB-EC"/>
</dbReference>
<keyword evidence="12" id="KW-1185">Reference proteome</keyword>
<evidence type="ECO:0000259" key="10">
    <source>
        <dbReference type="PROSITE" id="PS50142"/>
    </source>
</evidence>
<keyword evidence="8" id="KW-0699">rRNA-binding</keyword>
<feature type="active site" evidence="8">
    <location>
        <position position="159"/>
    </location>
</feature>
<dbReference type="InterPro" id="IPR000999">
    <property type="entry name" value="RNase_III_dom"/>
</dbReference>
<keyword evidence="8" id="KW-0963">Cytoplasm</keyword>
<dbReference type="PANTHER" id="PTHR11207:SF0">
    <property type="entry name" value="RIBONUCLEASE 3"/>
    <property type="match status" value="1"/>
</dbReference>
<sequence>MTRPPGSYGNSEVFLSFPFYQNPLIKKKYIQNQNKKDPKIRKDPSLLASELGLKFNKPSYLEIAFVHSSFRNENPSYKEDNERLEFLGDSVLGLVVAKYLYRTNPSANEGELSRKKATLVSTAMLNGLSEKLGLTSYVLLGKGEGQGGAQKKLGANLFESLVGAIYLDQGMEAAEKFILEHLIDYIKNSDKVREATDYKSVLQEICQKKFKLLPSYRLLKEVGPDHEKTFYVSVSIRDKFSAEGKGKNKKFAEQDAAKQLLKSLKIKV</sequence>
<gene>
    <name evidence="8 11" type="primary">rnc</name>
    <name evidence="11" type="ORF">LEP1GSC178_1910</name>
</gene>
<comment type="cofactor">
    <cofactor evidence="8">
        <name>Mg(2+)</name>
        <dbReference type="ChEBI" id="CHEBI:18420"/>
    </cofactor>
</comment>
<evidence type="ECO:0000256" key="5">
    <source>
        <dbReference type="ARBA" id="ARBA00022759"/>
    </source>
</evidence>
<dbReference type="PANTHER" id="PTHR11207">
    <property type="entry name" value="RIBONUCLEASE III"/>
    <property type="match status" value="1"/>
</dbReference>
<reference evidence="11 12" key="1">
    <citation type="submission" date="2012-08" db="EMBL/GenBank/DDBJ databases">
        <authorList>
            <person name="Harkins D.M."/>
            <person name="Durkin A.S."/>
            <person name="Selengut J.D."/>
            <person name="Sanka R."/>
            <person name="DePew J."/>
            <person name="Purushe J."/>
            <person name="Matthias M.A."/>
            <person name="Vinetz J.M."/>
            <person name="Sutton G.G."/>
            <person name="Nelson W.C."/>
            <person name="Fouts D.E."/>
        </authorList>
    </citation>
    <scope>NUCLEOTIDE SEQUENCE [LARGE SCALE GENOMIC DNA]</scope>
    <source>
        <strain evidence="11 12">MMD4847</strain>
    </source>
</reference>
<keyword evidence="8" id="KW-0698">rRNA processing</keyword>
<accession>A0ABN0H6J4</accession>
<dbReference type="SMART" id="SM00535">
    <property type="entry name" value="RIBOc"/>
    <property type="match status" value="1"/>
</dbReference>
<dbReference type="InterPro" id="IPR011907">
    <property type="entry name" value="RNase_III"/>
</dbReference>
<evidence type="ECO:0000256" key="3">
    <source>
        <dbReference type="ARBA" id="ARBA00022664"/>
    </source>
</evidence>
<dbReference type="PROSITE" id="PS50137">
    <property type="entry name" value="DS_RBD"/>
    <property type="match status" value="1"/>
</dbReference>
<keyword evidence="7 8" id="KW-0694">RNA-binding</keyword>
<dbReference type="HAMAP" id="MF_00104">
    <property type="entry name" value="RNase_III"/>
    <property type="match status" value="1"/>
</dbReference>
<feature type="binding site" evidence="8">
    <location>
        <position position="159"/>
    </location>
    <ligand>
        <name>Mg(2+)</name>
        <dbReference type="ChEBI" id="CHEBI:18420"/>
    </ligand>
</feature>
<dbReference type="PROSITE" id="PS50142">
    <property type="entry name" value="RNASE_3_2"/>
    <property type="match status" value="1"/>
</dbReference>
<feature type="active site" evidence="8">
    <location>
        <position position="89"/>
    </location>
</feature>
<name>A0ABN0H6J4_9LEPT</name>
<proteinExistence type="inferred from homology"/>
<dbReference type="Gene3D" id="1.10.1520.10">
    <property type="entry name" value="Ribonuclease III domain"/>
    <property type="match status" value="1"/>
</dbReference>
<protein>
    <recommendedName>
        <fullName evidence="8">Ribonuclease 3</fullName>
        <ecNumber evidence="8">3.1.26.3</ecNumber>
    </recommendedName>
    <alternativeName>
        <fullName evidence="8">Ribonuclease III</fullName>
        <shortName evidence="8">RNase III</shortName>
    </alternativeName>
</protein>
<evidence type="ECO:0000313" key="11">
    <source>
        <dbReference type="EMBL" id="EJZ41447.1"/>
    </source>
</evidence>
<dbReference type="EMBL" id="AHOM02000010">
    <property type="protein sequence ID" value="EJZ41447.1"/>
    <property type="molecule type" value="Genomic_DNA"/>
</dbReference>
<dbReference type="Proteomes" id="UP000018720">
    <property type="component" value="Unassembled WGS sequence"/>
</dbReference>
<feature type="domain" description="DRBM" evidence="9">
    <location>
        <begin position="197"/>
        <end position="266"/>
    </location>
</feature>
<dbReference type="CDD" id="cd00593">
    <property type="entry name" value="RIBOc"/>
    <property type="match status" value="1"/>
</dbReference>
<dbReference type="SUPFAM" id="SSF54768">
    <property type="entry name" value="dsRNA-binding domain-like"/>
    <property type="match status" value="1"/>
</dbReference>
<comment type="function">
    <text evidence="8">Digests double-stranded RNA. Involved in the processing of primary rRNA transcript to yield the immediate precursors to the large and small rRNAs (23S and 16S). Processes some mRNAs, and tRNAs when they are encoded in the rRNA operon. Processes pre-crRNA and tracrRNA of type II CRISPR loci if present in the organism.</text>
</comment>
<dbReference type="Pfam" id="PF14622">
    <property type="entry name" value="Ribonucleas_3_3"/>
    <property type="match status" value="1"/>
</dbReference>
<dbReference type="CDD" id="cd10845">
    <property type="entry name" value="DSRM_RNAse_III_family"/>
    <property type="match status" value="1"/>
</dbReference>
<evidence type="ECO:0000313" key="12">
    <source>
        <dbReference type="Proteomes" id="UP000018720"/>
    </source>
</evidence>
<dbReference type="InterPro" id="IPR014720">
    <property type="entry name" value="dsRBD_dom"/>
</dbReference>
<keyword evidence="8" id="KW-0819">tRNA processing</keyword>
<dbReference type="InterPro" id="IPR036389">
    <property type="entry name" value="RNase_III_sf"/>
</dbReference>